<evidence type="ECO:0000313" key="2">
    <source>
        <dbReference type="Proteomes" id="UP000197068"/>
    </source>
</evidence>
<reference evidence="1 2" key="1">
    <citation type="submission" date="2017-06" db="EMBL/GenBank/DDBJ databases">
        <title>Whole Genome Sequences of Colwellia marinimaniae MTCD1.</title>
        <authorList>
            <person name="Kusumoto H."/>
            <person name="Inoue M."/>
            <person name="Tanikawa K."/>
            <person name="Maeji H."/>
            <person name="Cameron J.H."/>
            <person name="Bartlett D.H."/>
        </authorList>
    </citation>
    <scope>NUCLEOTIDE SEQUENCE [LARGE SCALE GENOMIC DNA]</scope>
    <source>
        <strain evidence="1 2">MTCD1</strain>
    </source>
</reference>
<sequence length="54" mass="6300">MNKLIVSVLAKIYFVIFLLTTSISGHANEELSIWQKPILVYQQDFDWLKLTSDE</sequence>
<dbReference type="RefSeq" id="WP_157447781.1">
    <property type="nucleotide sequence ID" value="NZ_BDQM01000037.1"/>
</dbReference>
<proteinExistence type="predicted"/>
<dbReference type="Proteomes" id="UP000197068">
    <property type="component" value="Unassembled WGS sequence"/>
</dbReference>
<name>A0ABQ0MYX5_9GAMM</name>
<protein>
    <submittedName>
        <fullName evidence="1">Uncharacterized protein</fullName>
    </submittedName>
</protein>
<comment type="caution">
    <text evidence="1">The sequence shown here is derived from an EMBL/GenBank/DDBJ whole genome shotgun (WGS) entry which is preliminary data.</text>
</comment>
<evidence type="ECO:0000313" key="1">
    <source>
        <dbReference type="EMBL" id="GAW97560.1"/>
    </source>
</evidence>
<organism evidence="1 2">
    <name type="scientific">Colwellia marinimaniae</name>
    <dbReference type="NCBI Taxonomy" id="1513592"/>
    <lineage>
        <taxon>Bacteria</taxon>
        <taxon>Pseudomonadati</taxon>
        <taxon>Pseudomonadota</taxon>
        <taxon>Gammaproteobacteria</taxon>
        <taxon>Alteromonadales</taxon>
        <taxon>Colwelliaceae</taxon>
        <taxon>Colwellia</taxon>
    </lineage>
</organism>
<dbReference type="EMBL" id="BDQM01000037">
    <property type="protein sequence ID" value="GAW97560.1"/>
    <property type="molecule type" value="Genomic_DNA"/>
</dbReference>
<accession>A0ABQ0MYX5</accession>
<gene>
    <name evidence="1" type="ORF">MTCD1_03188</name>
</gene>
<keyword evidence="2" id="KW-1185">Reference proteome</keyword>